<proteinExistence type="predicted"/>
<protein>
    <submittedName>
        <fullName evidence="2">cAMP-binding protein</fullName>
    </submittedName>
</protein>
<evidence type="ECO:0000313" key="3">
    <source>
        <dbReference type="Proteomes" id="UP000005631"/>
    </source>
</evidence>
<dbReference type="Proteomes" id="UP000005631">
    <property type="component" value="Chromosome"/>
</dbReference>
<dbReference type="HOGENOM" id="CLU_075053_9_2_10"/>
<dbReference type="eggNOG" id="COG0664">
    <property type="taxonomic scope" value="Bacteria"/>
</dbReference>
<accession>G8R5C9</accession>
<dbReference type="KEGG" id="oho:Oweho_1169"/>
<evidence type="ECO:0000313" key="2">
    <source>
        <dbReference type="EMBL" id="AEV32174.1"/>
    </source>
</evidence>
<evidence type="ECO:0000259" key="1">
    <source>
        <dbReference type="PROSITE" id="PS50042"/>
    </source>
</evidence>
<gene>
    <name evidence="2" type="ordered locus">Oweho_1169</name>
</gene>
<dbReference type="CDD" id="cd00038">
    <property type="entry name" value="CAP_ED"/>
    <property type="match status" value="1"/>
</dbReference>
<dbReference type="PROSITE" id="PS50042">
    <property type="entry name" value="CNMP_BINDING_3"/>
    <property type="match status" value="1"/>
</dbReference>
<dbReference type="AlphaFoldDB" id="G8R5C9"/>
<dbReference type="InterPro" id="IPR018490">
    <property type="entry name" value="cNMP-bd_dom_sf"/>
</dbReference>
<feature type="domain" description="Cyclic nucleotide-binding" evidence="1">
    <location>
        <begin position="27"/>
        <end position="106"/>
    </location>
</feature>
<name>G8R5C9_OWEHD</name>
<keyword evidence="3" id="KW-1185">Reference proteome</keyword>
<dbReference type="EMBL" id="CP003156">
    <property type="protein sequence ID" value="AEV32174.1"/>
    <property type="molecule type" value="Genomic_DNA"/>
</dbReference>
<sequence length="179" mass="21112">MDLLSQLYQIINQTPDSWKGELSLKRNEYLKVKGSTDTNLYYVKSGCSRVFIEDEFEEHTIRFGYEGNFIAALDSHITEKPSPFYIQALRKTELKVISKETFMQIINSKTEYLQLWQQMLAGLIYQQLEREVDILTHSPAERYRRVLERSPQLFQEVPAKYIASYLRMTPETLSRLKKS</sequence>
<dbReference type="InterPro" id="IPR000595">
    <property type="entry name" value="cNMP-bd_dom"/>
</dbReference>
<organism evidence="2 3">
    <name type="scientific">Owenweeksia hongkongensis (strain DSM 17368 / CIP 108786 / JCM 12287 / NRRL B-23963 / UST20020801)</name>
    <dbReference type="NCBI Taxonomy" id="926562"/>
    <lineage>
        <taxon>Bacteria</taxon>
        <taxon>Pseudomonadati</taxon>
        <taxon>Bacteroidota</taxon>
        <taxon>Flavobacteriia</taxon>
        <taxon>Flavobacteriales</taxon>
        <taxon>Owenweeksiaceae</taxon>
        <taxon>Owenweeksia</taxon>
    </lineage>
</organism>
<reference evidence="2 3" key="1">
    <citation type="journal article" date="2012" name="Stand. Genomic Sci.">
        <title>Genome sequence of the orange-pigmented seawater bacterium Owenweeksia hongkongensis type strain (UST20020801(T)).</title>
        <authorList>
            <person name="Riedel T."/>
            <person name="Held B."/>
            <person name="Nolan M."/>
            <person name="Lucas S."/>
            <person name="Lapidus A."/>
            <person name="Tice H."/>
            <person name="Del Rio T.G."/>
            <person name="Cheng J.F."/>
            <person name="Han C."/>
            <person name="Tapia R."/>
            <person name="Goodwin L.A."/>
            <person name="Pitluck S."/>
            <person name="Liolios K."/>
            <person name="Mavromatis K."/>
            <person name="Pagani I."/>
            <person name="Ivanova N."/>
            <person name="Mikhailova N."/>
            <person name="Pati A."/>
            <person name="Chen A."/>
            <person name="Palaniappan K."/>
            <person name="Rohde M."/>
            <person name="Tindall B.J."/>
            <person name="Detter J.C."/>
            <person name="Goker M."/>
            <person name="Woyke T."/>
            <person name="Bristow J."/>
            <person name="Eisen J.A."/>
            <person name="Markowitz V."/>
            <person name="Hugenholtz P."/>
            <person name="Klenk H.P."/>
            <person name="Kyrpides N.C."/>
        </authorList>
    </citation>
    <scope>NUCLEOTIDE SEQUENCE</scope>
    <source>
        <strain evidence="3">DSM 17368 / JCM 12287 / NRRL B-23963</strain>
    </source>
</reference>
<dbReference type="PATRIC" id="fig|926562.3.peg.1181"/>
<dbReference type="RefSeq" id="WP_014201534.1">
    <property type="nucleotide sequence ID" value="NC_016599.1"/>
</dbReference>
<dbReference type="InterPro" id="IPR014710">
    <property type="entry name" value="RmlC-like_jellyroll"/>
</dbReference>
<dbReference type="STRING" id="926562.Oweho_1169"/>
<dbReference type="SUPFAM" id="SSF51206">
    <property type="entry name" value="cAMP-binding domain-like"/>
    <property type="match status" value="1"/>
</dbReference>
<dbReference type="Pfam" id="PF00027">
    <property type="entry name" value="cNMP_binding"/>
    <property type="match status" value="1"/>
</dbReference>
<dbReference type="OrthoDB" id="792939at2"/>
<dbReference type="Gene3D" id="2.60.120.10">
    <property type="entry name" value="Jelly Rolls"/>
    <property type="match status" value="1"/>
</dbReference>